<dbReference type="PANTHER" id="PTHR13696:SF96">
    <property type="entry name" value="COBQ_COBB_MIND_PARA NUCLEOTIDE BINDING DOMAIN-CONTAINING PROTEIN"/>
    <property type="match status" value="1"/>
</dbReference>
<keyword evidence="3" id="KW-1185">Reference proteome</keyword>
<dbReference type="RefSeq" id="WP_264324573.1">
    <property type="nucleotide sequence ID" value="NZ_JADEXQ010000021.1"/>
</dbReference>
<dbReference type="InterPro" id="IPR050678">
    <property type="entry name" value="DNA_Partitioning_ATPase"/>
</dbReference>
<proteinExistence type="predicted"/>
<dbReference type="Gene3D" id="3.40.50.300">
    <property type="entry name" value="P-loop containing nucleotide triphosphate hydrolases"/>
    <property type="match status" value="1"/>
</dbReference>
<gene>
    <name evidence="2" type="ORF">IQ266_08445</name>
</gene>
<dbReference type="EMBL" id="JADEXQ010000021">
    <property type="protein sequence ID" value="MBE9029754.1"/>
    <property type="molecule type" value="Genomic_DNA"/>
</dbReference>
<name>A0A928VPM0_9CYAN</name>
<reference evidence="2" key="1">
    <citation type="submission" date="2020-10" db="EMBL/GenBank/DDBJ databases">
        <authorList>
            <person name="Castelo-Branco R."/>
            <person name="Eusebio N."/>
            <person name="Adriana R."/>
            <person name="Vieira A."/>
            <person name="Brugerolle De Fraissinette N."/>
            <person name="Rezende De Castro R."/>
            <person name="Schneider M.P."/>
            <person name="Vasconcelos V."/>
            <person name="Leao P.N."/>
        </authorList>
    </citation>
    <scope>NUCLEOTIDE SEQUENCE</scope>
    <source>
        <strain evidence="2">LEGE 11480</strain>
    </source>
</reference>
<dbReference type="Pfam" id="PF01656">
    <property type="entry name" value="CbiA"/>
    <property type="match status" value="1"/>
</dbReference>
<evidence type="ECO:0000313" key="3">
    <source>
        <dbReference type="Proteomes" id="UP000625316"/>
    </source>
</evidence>
<organism evidence="2 3">
    <name type="scientific">Romeriopsis navalis LEGE 11480</name>
    <dbReference type="NCBI Taxonomy" id="2777977"/>
    <lineage>
        <taxon>Bacteria</taxon>
        <taxon>Bacillati</taxon>
        <taxon>Cyanobacteriota</taxon>
        <taxon>Cyanophyceae</taxon>
        <taxon>Leptolyngbyales</taxon>
        <taxon>Leptolyngbyaceae</taxon>
        <taxon>Romeriopsis</taxon>
        <taxon>Romeriopsis navalis</taxon>
    </lineage>
</organism>
<accession>A0A928VPM0</accession>
<evidence type="ECO:0000259" key="1">
    <source>
        <dbReference type="Pfam" id="PF01656"/>
    </source>
</evidence>
<dbReference type="Proteomes" id="UP000625316">
    <property type="component" value="Unassembled WGS sequence"/>
</dbReference>
<protein>
    <submittedName>
        <fullName evidence="2">ParA family protein</fullName>
    </submittedName>
</protein>
<sequence length="195" mass="21364">MIITIASFKGGVGKTTTAVHLACYFSNLGKTLVIDGDPNHSATGWAARGNVPFKVVDIMQAPMHSRNYEHIIIDTAARPSREDIEALVDGCDLLILPTTPDALAMEALLHTVELLQELGTEDYRILLTAIPSRPRKTGDMAREAMGGLPLFNQSIRRFVAYEKAALEGVPVYQTGDANGKIAWREYEQVGQEILQ</sequence>
<comment type="caution">
    <text evidence="2">The sequence shown here is derived from an EMBL/GenBank/DDBJ whole genome shotgun (WGS) entry which is preliminary data.</text>
</comment>
<dbReference type="InterPro" id="IPR027417">
    <property type="entry name" value="P-loop_NTPase"/>
</dbReference>
<dbReference type="AlphaFoldDB" id="A0A928VPM0"/>
<dbReference type="CDD" id="cd02042">
    <property type="entry name" value="ParAB_family"/>
    <property type="match status" value="1"/>
</dbReference>
<dbReference type="SUPFAM" id="SSF52540">
    <property type="entry name" value="P-loop containing nucleoside triphosphate hydrolases"/>
    <property type="match status" value="1"/>
</dbReference>
<dbReference type="PANTHER" id="PTHR13696">
    <property type="entry name" value="P-LOOP CONTAINING NUCLEOSIDE TRIPHOSPHATE HYDROLASE"/>
    <property type="match status" value="1"/>
</dbReference>
<feature type="domain" description="CobQ/CobB/MinD/ParA nucleotide binding" evidence="1">
    <location>
        <begin position="3"/>
        <end position="171"/>
    </location>
</feature>
<dbReference type="InterPro" id="IPR002586">
    <property type="entry name" value="CobQ/CobB/MinD/ParA_Nub-bd_dom"/>
</dbReference>
<dbReference type="PIRSF" id="PIRSF009320">
    <property type="entry name" value="Nuc_binding_HP_1000"/>
    <property type="match status" value="1"/>
</dbReference>
<evidence type="ECO:0000313" key="2">
    <source>
        <dbReference type="EMBL" id="MBE9029754.1"/>
    </source>
</evidence>